<gene>
    <name evidence="10" type="ORF">MAM1_0012d01213</name>
</gene>
<evidence type="ECO:0000259" key="8">
    <source>
        <dbReference type="Pfam" id="PF10337"/>
    </source>
</evidence>
<accession>A0A0C9MIQ3</accession>
<feature type="transmembrane region" description="Helical" evidence="6">
    <location>
        <begin position="241"/>
        <end position="262"/>
    </location>
</feature>
<feature type="transmembrane region" description="Helical" evidence="6">
    <location>
        <begin position="188"/>
        <end position="205"/>
    </location>
</feature>
<evidence type="ECO:0000256" key="6">
    <source>
        <dbReference type="SAM" id="Phobius"/>
    </source>
</evidence>
<proteinExistence type="predicted"/>
<evidence type="ECO:0000256" key="5">
    <source>
        <dbReference type="SAM" id="MobiDB-lite"/>
    </source>
</evidence>
<feature type="compositionally biased region" description="Polar residues" evidence="5">
    <location>
        <begin position="1"/>
        <end position="11"/>
    </location>
</feature>
<dbReference type="Pfam" id="PF10334">
    <property type="entry name" value="BRE4"/>
    <property type="match status" value="1"/>
</dbReference>
<dbReference type="InterPro" id="IPR018823">
    <property type="entry name" value="ArAE_2_N"/>
</dbReference>
<comment type="subcellular location">
    <subcellularLocation>
        <location evidence="1">Membrane</location>
        <topology evidence="1">Multi-pass membrane protein</topology>
    </subcellularLocation>
</comment>
<evidence type="ECO:0000313" key="10">
    <source>
        <dbReference type="EMBL" id="GAN01778.1"/>
    </source>
</evidence>
<feature type="transmembrane region" description="Helical" evidence="6">
    <location>
        <begin position="301"/>
        <end position="319"/>
    </location>
</feature>
<feature type="transmembrane region" description="Helical" evidence="6">
    <location>
        <begin position="798"/>
        <end position="815"/>
    </location>
</feature>
<dbReference type="InterPro" id="IPR052430">
    <property type="entry name" value="IVT-Associated"/>
</dbReference>
<feature type="compositionally biased region" description="Acidic residues" evidence="5">
    <location>
        <begin position="78"/>
        <end position="89"/>
    </location>
</feature>
<keyword evidence="4 6" id="KW-0472">Membrane</keyword>
<dbReference type="Proteomes" id="UP000053815">
    <property type="component" value="Unassembled WGS sequence"/>
</dbReference>
<reference evidence="10" key="1">
    <citation type="submission" date="2014-09" db="EMBL/GenBank/DDBJ databases">
        <title>Draft genome sequence of an oleaginous Mucoromycotina fungus Mucor ambiguus NBRC6742.</title>
        <authorList>
            <person name="Takeda I."/>
            <person name="Yamane N."/>
            <person name="Morita T."/>
            <person name="Tamano K."/>
            <person name="Machida M."/>
            <person name="Baker S."/>
            <person name="Koike H."/>
        </authorList>
    </citation>
    <scope>NUCLEOTIDE SEQUENCE</scope>
    <source>
        <strain evidence="10">NBRC 6742</strain>
    </source>
</reference>
<dbReference type="Pfam" id="PF13515">
    <property type="entry name" value="FUSC_2"/>
    <property type="match status" value="1"/>
</dbReference>
<feature type="region of interest" description="Disordered" evidence="5">
    <location>
        <begin position="128"/>
        <end position="170"/>
    </location>
</feature>
<evidence type="ECO:0000256" key="3">
    <source>
        <dbReference type="ARBA" id="ARBA00022989"/>
    </source>
</evidence>
<sequence>MANSASPSTTAEVAKRLPRNAAPIPCPTTMHNDDISPPFDAFMGSIPTASPSAYSAFDVVLDDGTLQKRTISLSTLPDDLDEQEEEEEDSRPNQSPHHQQLRKESQETLDNDKTPLLHHKQKSYASIQQDMPFDVDSSTTSNEDSDSSVTSDPKQKRYKQLTQQQDASSAARKRRWLPRFELTVKQRVVLKCSFAYVLGSLFTFVPAMNALIGHNHVSSHLVATATVFFNPAKSLGGMVEAALYGWGYTLFALIVCLGSMITTDFFVDRNMFNIAHAISLGFWLAGSTFIVAFLKAHWNKPPVATASSLCFIIIFIIVVREGSANRGDFDTTRIEQITSAVATGTLVTVSCCILFWPVSASKKLKQDLEATLMSYKVLLKLLTKTFLLDDDLPEFKANNSLKTAIDSHRASFTSLQKSLAEAKLEVVWNDEIRGCTKEYDAVVKSMQRLAQSVGGLRSSCGLQFELMQQEGSKNAKRPVFSSLSSSSPSAVSSSRNTKRNKGKETWNIKADHHRRKLEGQIKRQKQQQQQGTFKPARSTTEDEFFQLPNHHSHQNEDTDDGTLIEFIHTIRQPLKSLAYTCKQTILHLQIGFSSKPRTGPSDETLKSNLIKAIALFEVSQRQAVKRLNKHRLKHHSPLSGSSGSGGTPHSWVDSYAPSEDVFLVYFFVFNMIEFARELIALVESVQALSIAKQKKRTLCALIYQFFTHKTSDAATTTAAAEKKKPAAFVPNERHKMDTLHTPVPKTHWRRIILRVWRTFSLFKLQKMRYATKATAAVILLAIPAFLESTGTWFREWRMEWALITLMVVMTPTVGGTNLVAIYRIYSTTLGCFVAMCFYLLFPDNMYILILCTWLFSIPNFWMILHHKHGKFGQFTLLAYNLVMLNKYNDRETHRIEVTHLALQRCLSILVGVIFGLFATAYVWPYEARVELRKGVSDFLLRLAWLYKRLVSVYSQRPSVSPAESSVISFESLDHVRAQRQHTSQVFMDVELGLQRTLLELQELLKQTPNEPRLKGAFPVATYSDILASLQNITDKFASMRTVVLKDAWYEQVQHDFINPVSQERKEMVGNVLLYFYILASAMRLKTPLPPYLPPARKAWESLITRLRQLPVVQSKQLLEKDHVYLFYYAYVTVLEDIIRDLDKVKHLVPI</sequence>
<keyword evidence="3 6" id="KW-1133">Transmembrane helix</keyword>
<dbReference type="STRING" id="91626.A0A0C9MIQ3"/>
<evidence type="ECO:0000256" key="2">
    <source>
        <dbReference type="ARBA" id="ARBA00022692"/>
    </source>
</evidence>
<feature type="transmembrane region" description="Helical" evidence="6">
    <location>
        <begin position="274"/>
        <end position="294"/>
    </location>
</feature>
<feature type="transmembrane region" description="Helical" evidence="6">
    <location>
        <begin position="900"/>
        <end position="923"/>
    </location>
</feature>
<evidence type="ECO:0000259" key="7">
    <source>
        <dbReference type="Pfam" id="PF10334"/>
    </source>
</evidence>
<dbReference type="AlphaFoldDB" id="A0A0C9MIQ3"/>
<evidence type="ECO:0000256" key="4">
    <source>
        <dbReference type="ARBA" id="ARBA00023136"/>
    </source>
</evidence>
<dbReference type="PANTHER" id="PTHR47804">
    <property type="entry name" value="60S RIBOSOMAL PROTEIN L19"/>
    <property type="match status" value="1"/>
</dbReference>
<feature type="region of interest" description="Disordered" evidence="5">
    <location>
        <begin position="1"/>
        <end position="36"/>
    </location>
</feature>
<protein>
    <submittedName>
        <fullName evidence="10">Endocytosis-related protein</fullName>
    </submittedName>
</protein>
<feature type="compositionally biased region" description="Low complexity" evidence="5">
    <location>
        <begin position="481"/>
        <end position="494"/>
    </location>
</feature>
<dbReference type="GO" id="GO:0016020">
    <property type="term" value="C:membrane"/>
    <property type="evidence" value="ECO:0007669"/>
    <property type="project" value="UniProtKB-SubCell"/>
</dbReference>
<feature type="compositionally biased region" description="Basic and acidic residues" evidence="5">
    <location>
        <begin position="101"/>
        <end position="115"/>
    </location>
</feature>
<evidence type="ECO:0000313" key="11">
    <source>
        <dbReference type="Proteomes" id="UP000053815"/>
    </source>
</evidence>
<dbReference type="InterPro" id="IPR049453">
    <property type="entry name" value="Memb_transporter_dom"/>
</dbReference>
<organism evidence="10">
    <name type="scientific">Mucor ambiguus</name>
    <dbReference type="NCBI Taxonomy" id="91626"/>
    <lineage>
        <taxon>Eukaryota</taxon>
        <taxon>Fungi</taxon>
        <taxon>Fungi incertae sedis</taxon>
        <taxon>Mucoromycota</taxon>
        <taxon>Mucoromycotina</taxon>
        <taxon>Mucoromycetes</taxon>
        <taxon>Mucorales</taxon>
        <taxon>Mucorineae</taxon>
        <taxon>Mucoraceae</taxon>
        <taxon>Mucor</taxon>
    </lineage>
</organism>
<feature type="domain" description="Integral membrane bound transporter" evidence="9">
    <location>
        <begin position="790"/>
        <end position="917"/>
    </location>
</feature>
<evidence type="ECO:0000256" key="1">
    <source>
        <dbReference type="ARBA" id="ARBA00004141"/>
    </source>
</evidence>
<name>A0A0C9MIQ3_9FUNG</name>
<feature type="domain" description="Putative ER transporter 6TM N-terminal" evidence="8">
    <location>
        <begin position="280"/>
        <end position="503"/>
    </location>
</feature>
<feature type="region of interest" description="Disordered" evidence="5">
    <location>
        <begin position="72"/>
        <end position="115"/>
    </location>
</feature>
<dbReference type="Pfam" id="PF10337">
    <property type="entry name" value="ArAE_2_N"/>
    <property type="match status" value="1"/>
</dbReference>
<evidence type="ECO:0000259" key="9">
    <source>
        <dbReference type="Pfam" id="PF13515"/>
    </source>
</evidence>
<dbReference type="OrthoDB" id="68611at2759"/>
<feature type="domain" description="DUF2421" evidence="7">
    <location>
        <begin position="924"/>
        <end position="1093"/>
    </location>
</feature>
<feature type="transmembrane region" description="Helical" evidence="6">
    <location>
        <begin position="871"/>
        <end position="888"/>
    </location>
</feature>
<keyword evidence="11" id="KW-1185">Reference proteome</keyword>
<dbReference type="PANTHER" id="PTHR47804:SF1">
    <property type="entry name" value="DUF2421 DOMAIN-CONTAINING PROTEIN"/>
    <property type="match status" value="1"/>
</dbReference>
<feature type="region of interest" description="Disordered" evidence="5">
    <location>
        <begin position="473"/>
        <end position="538"/>
    </location>
</feature>
<keyword evidence="2 6" id="KW-0812">Transmembrane</keyword>
<dbReference type="EMBL" id="DF836301">
    <property type="protein sequence ID" value="GAN01778.1"/>
    <property type="molecule type" value="Genomic_DNA"/>
</dbReference>
<dbReference type="InterPro" id="IPR018820">
    <property type="entry name" value="BRE4-related_DUF2421"/>
</dbReference>
<feature type="transmembrane region" description="Helical" evidence="6">
    <location>
        <begin position="339"/>
        <end position="358"/>
    </location>
</feature>
<feature type="compositionally biased region" description="Low complexity" evidence="5">
    <location>
        <begin position="134"/>
        <end position="152"/>
    </location>
</feature>